<organism evidence="3 4">
    <name type="scientific">Lacunisphaera limnophila</name>
    <dbReference type="NCBI Taxonomy" id="1838286"/>
    <lineage>
        <taxon>Bacteria</taxon>
        <taxon>Pseudomonadati</taxon>
        <taxon>Verrucomicrobiota</taxon>
        <taxon>Opitutia</taxon>
        <taxon>Opitutales</taxon>
        <taxon>Opitutaceae</taxon>
        <taxon>Lacunisphaera</taxon>
    </lineage>
</organism>
<sequence>MKKYFLALLAATLLSLGAASATASETAPKSVIHVVSVKWKADASPAAIKAALDGVQALPAAYKGITRVWTNAFKVQGDWSHVIVMEFADEAALKAYAGSDAQKEWYKVYLPVRERSNTHDITN</sequence>
<dbReference type="PROSITE" id="PS51502">
    <property type="entry name" value="S_R_A_B_BARREL"/>
    <property type="match status" value="1"/>
</dbReference>
<evidence type="ECO:0000259" key="2">
    <source>
        <dbReference type="PROSITE" id="PS51502"/>
    </source>
</evidence>
<dbReference type="InterPro" id="IPR011008">
    <property type="entry name" value="Dimeric_a/b-barrel"/>
</dbReference>
<keyword evidence="4" id="KW-1185">Reference proteome</keyword>
<dbReference type="SUPFAM" id="SSF54909">
    <property type="entry name" value="Dimeric alpha+beta barrel"/>
    <property type="match status" value="1"/>
</dbReference>
<dbReference type="RefSeq" id="WP_069960549.1">
    <property type="nucleotide sequence ID" value="NZ_CP016094.1"/>
</dbReference>
<feature type="domain" description="Stress-response A/B barrel" evidence="2">
    <location>
        <begin position="31"/>
        <end position="121"/>
    </location>
</feature>
<dbReference type="OrthoDB" id="195987at2"/>
<protein>
    <submittedName>
        <fullName evidence="3">Stress responsive A/B Barrel Domain protein</fullName>
    </submittedName>
</protein>
<name>A0A1D8AQZ9_9BACT</name>
<dbReference type="AlphaFoldDB" id="A0A1D8AQZ9"/>
<keyword evidence="1" id="KW-0732">Signal</keyword>
<evidence type="ECO:0000313" key="4">
    <source>
        <dbReference type="Proteomes" id="UP000095228"/>
    </source>
</evidence>
<dbReference type="Gene3D" id="3.30.70.100">
    <property type="match status" value="1"/>
</dbReference>
<dbReference type="Proteomes" id="UP000095228">
    <property type="component" value="Chromosome"/>
</dbReference>
<gene>
    <name evidence="3" type="ORF">Verru16b_00205</name>
</gene>
<dbReference type="SMART" id="SM00886">
    <property type="entry name" value="Dabb"/>
    <property type="match status" value="1"/>
</dbReference>
<evidence type="ECO:0000256" key="1">
    <source>
        <dbReference type="SAM" id="SignalP"/>
    </source>
</evidence>
<accession>A0A1D8AQZ9</accession>
<dbReference type="STRING" id="1838286.Verru16b_00205"/>
<dbReference type="KEGG" id="obg:Verru16b_00205"/>
<feature type="signal peptide" evidence="1">
    <location>
        <begin position="1"/>
        <end position="23"/>
    </location>
</feature>
<reference evidence="3 4" key="1">
    <citation type="submission" date="2016-06" db="EMBL/GenBank/DDBJ databases">
        <title>Three novel species with peptidoglycan cell walls form the new genus Lacunisphaera gen. nov. in the family Opitutaceae of the verrucomicrobial subdivision 4.</title>
        <authorList>
            <person name="Rast P."/>
            <person name="Gloeckner I."/>
            <person name="Jogler M."/>
            <person name="Boedeker C."/>
            <person name="Jeske O."/>
            <person name="Wiegand S."/>
            <person name="Reinhardt R."/>
            <person name="Schumann P."/>
            <person name="Rohde M."/>
            <person name="Spring S."/>
            <person name="Gloeckner F.O."/>
            <person name="Jogler C."/>
        </authorList>
    </citation>
    <scope>NUCLEOTIDE SEQUENCE [LARGE SCALE GENOMIC DNA]</scope>
    <source>
        <strain evidence="3 4">IG16b</strain>
    </source>
</reference>
<feature type="chain" id="PRO_5009104962" evidence="1">
    <location>
        <begin position="24"/>
        <end position="123"/>
    </location>
</feature>
<dbReference type="EMBL" id="CP016094">
    <property type="protein sequence ID" value="AOS43164.1"/>
    <property type="molecule type" value="Genomic_DNA"/>
</dbReference>
<evidence type="ECO:0000313" key="3">
    <source>
        <dbReference type="EMBL" id="AOS43164.1"/>
    </source>
</evidence>
<dbReference type="Pfam" id="PF07876">
    <property type="entry name" value="Dabb"/>
    <property type="match status" value="1"/>
</dbReference>
<dbReference type="InterPro" id="IPR013097">
    <property type="entry name" value="Dabb"/>
</dbReference>
<proteinExistence type="predicted"/>